<dbReference type="Proteomes" id="UP000049983">
    <property type="component" value="Unassembled WGS sequence"/>
</dbReference>
<dbReference type="OrthoDB" id="9807923at2"/>
<evidence type="ECO:0000313" key="1">
    <source>
        <dbReference type="EMBL" id="CTQ72546.1"/>
    </source>
</evidence>
<dbReference type="Pfam" id="PF10604">
    <property type="entry name" value="Polyketide_cyc2"/>
    <property type="match status" value="1"/>
</dbReference>
<dbReference type="AlphaFoldDB" id="A0A0M7ADP9"/>
<dbReference type="InterPro" id="IPR023393">
    <property type="entry name" value="START-like_dom_sf"/>
</dbReference>
<organism evidence="1 2">
    <name type="scientific">Roseibium album</name>
    <dbReference type="NCBI Taxonomy" id="311410"/>
    <lineage>
        <taxon>Bacteria</taxon>
        <taxon>Pseudomonadati</taxon>
        <taxon>Pseudomonadota</taxon>
        <taxon>Alphaproteobacteria</taxon>
        <taxon>Hyphomicrobiales</taxon>
        <taxon>Stappiaceae</taxon>
        <taxon>Roseibium</taxon>
    </lineage>
</organism>
<sequence length="173" mass="18350">MTIWTVLLGGVGVIALAAAGTLFLPGEVHVKRQATMKVAPETVLDLAASNEGYQRFNPYLTSDPDLKIMPFGPRSGVGSGFRFEGREGKGSQTVASVTADSVRYDIDLGAMGRPVQQITALDTPQGTRVVWTMKMDLGLNPVARVFGLFLDGMVGKTFEQGLDNLAATESAAS</sequence>
<evidence type="ECO:0000313" key="2">
    <source>
        <dbReference type="Proteomes" id="UP000049983"/>
    </source>
</evidence>
<dbReference type="Gene3D" id="3.30.530.20">
    <property type="match status" value="1"/>
</dbReference>
<keyword evidence="2" id="KW-1185">Reference proteome</keyword>
<reference evidence="2" key="1">
    <citation type="submission" date="2015-07" db="EMBL/GenBank/DDBJ databases">
        <authorList>
            <person name="Rodrigo-Torres Lidia"/>
            <person name="Arahal R.David."/>
        </authorList>
    </citation>
    <scope>NUCLEOTIDE SEQUENCE [LARGE SCALE GENOMIC DNA]</scope>
    <source>
        <strain evidence="2">CECT 5096</strain>
    </source>
</reference>
<accession>A0A0M7ADP9</accession>
<proteinExistence type="predicted"/>
<dbReference type="RefSeq" id="WP_055112550.1">
    <property type="nucleotide sequence ID" value="NZ_CXWA01000006.1"/>
</dbReference>
<dbReference type="STRING" id="311410.LA5095_00136"/>
<gene>
    <name evidence="1" type="ORF">LA5096_03277</name>
</gene>
<dbReference type="EMBL" id="CXWC01000011">
    <property type="protein sequence ID" value="CTQ72546.1"/>
    <property type="molecule type" value="Genomic_DNA"/>
</dbReference>
<dbReference type="SUPFAM" id="SSF55961">
    <property type="entry name" value="Bet v1-like"/>
    <property type="match status" value="1"/>
</dbReference>
<protein>
    <submittedName>
        <fullName evidence="1">Polyketide cyclase / dehydrase and lipid transport</fullName>
    </submittedName>
</protein>
<name>A0A0M7ADP9_9HYPH</name>
<dbReference type="GeneID" id="97670625"/>
<dbReference type="InterPro" id="IPR019587">
    <property type="entry name" value="Polyketide_cyclase/dehydratase"/>
</dbReference>